<organism evidence="2 3">
    <name type="scientific">Sphingomonas cynarae</name>
    <dbReference type="NCBI Taxonomy" id="930197"/>
    <lineage>
        <taxon>Bacteria</taxon>
        <taxon>Pseudomonadati</taxon>
        <taxon>Pseudomonadota</taxon>
        <taxon>Alphaproteobacteria</taxon>
        <taxon>Sphingomonadales</taxon>
        <taxon>Sphingomonadaceae</taxon>
        <taxon>Sphingomonas</taxon>
    </lineage>
</organism>
<evidence type="ECO:0000313" key="2">
    <source>
        <dbReference type="EMBL" id="GAA3706241.1"/>
    </source>
</evidence>
<keyword evidence="3" id="KW-1185">Reference proteome</keyword>
<gene>
    <name evidence="2" type="ORF">GCM10022268_14740</name>
</gene>
<protein>
    <submittedName>
        <fullName evidence="2">Uncharacterized protein</fullName>
    </submittedName>
</protein>
<proteinExistence type="predicted"/>
<dbReference type="Proteomes" id="UP001500523">
    <property type="component" value="Unassembled WGS sequence"/>
</dbReference>
<comment type="caution">
    <text evidence="2">The sequence shown here is derived from an EMBL/GenBank/DDBJ whole genome shotgun (WGS) entry which is preliminary data.</text>
</comment>
<feature type="region of interest" description="Disordered" evidence="1">
    <location>
        <begin position="75"/>
        <end position="99"/>
    </location>
</feature>
<feature type="region of interest" description="Disordered" evidence="1">
    <location>
        <begin position="1"/>
        <end position="29"/>
    </location>
</feature>
<reference evidence="3" key="1">
    <citation type="journal article" date="2019" name="Int. J. Syst. Evol. Microbiol.">
        <title>The Global Catalogue of Microorganisms (GCM) 10K type strain sequencing project: providing services to taxonomists for standard genome sequencing and annotation.</title>
        <authorList>
            <consortium name="The Broad Institute Genomics Platform"/>
            <consortium name="The Broad Institute Genome Sequencing Center for Infectious Disease"/>
            <person name="Wu L."/>
            <person name="Ma J."/>
        </authorList>
    </citation>
    <scope>NUCLEOTIDE SEQUENCE [LARGE SCALE GENOMIC DNA]</scope>
    <source>
        <strain evidence="3">JCM 17498</strain>
    </source>
</reference>
<name>A0ABP7DJX1_9SPHN</name>
<evidence type="ECO:0000256" key="1">
    <source>
        <dbReference type="SAM" id="MobiDB-lite"/>
    </source>
</evidence>
<accession>A0ABP7DJX1</accession>
<sequence length="159" mass="17431">MLYQLGGSSPVGRNAPGKGPHRSRTVQPWSPTLTFDNIRLTGIPVYTYDGNAPDDRRDRWIGDRAVIGWLSGATAFAPHRPADPPDRPGTGATIPQPTIGRQVDRIEDDIRPDRAGGWLTRKETRQLRRKNGVIGDIASRHATDGVSLARHASCRPAPR</sequence>
<evidence type="ECO:0000313" key="3">
    <source>
        <dbReference type="Proteomes" id="UP001500523"/>
    </source>
</evidence>
<dbReference type="RefSeq" id="WP_344692727.1">
    <property type="nucleotide sequence ID" value="NZ_BAABBF010000003.1"/>
</dbReference>
<dbReference type="EMBL" id="BAABBF010000003">
    <property type="protein sequence ID" value="GAA3706241.1"/>
    <property type="molecule type" value="Genomic_DNA"/>
</dbReference>